<dbReference type="RefSeq" id="WP_185980819.1">
    <property type="nucleotide sequence ID" value="NZ_CP060204.1"/>
</dbReference>
<gene>
    <name evidence="5" type="ORF">H1B31_02785</name>
</gene>
<evidence type="ECO:0000256" key="2">
    <source>
        <dbReference type="ARBA" id="ARBA00022741"/>
    </source>
</evidence>
<name>A0A7G7VLA4_9FIRM</name>
<dbReference type="EMBL" id="CP060204">
    <property type="protein sequence ID" value="QNH54897.1"/>
    <property type="molecule type" value="Genomic_DNA"/>
</dbReference>
<dbReference type="SUPFAM" id="SSF52540">
    <property type="entry name" value="P-loop containing nucleoside triphosphate hydrolases"/>
    <property type="match status" value="1"/>
</dbReference>
<keyword evidence="2" id="KW-0547">Nucleotide-binding</keyword>
<dbReference type="InterPro" id="IPR027417">
    <property type="entry name" value="P-loop_NTPase"/>
</dbReference>
<dbReference type="GO" id="GO:0016887">
    <property type="term" value="F:ATP hydrolysis activity"/>
    <property type="evidence" value="ECO:0007669"/>
    <property type="project" value="InterPro"/>
</dbReference>
<dbReference type="Pfam" id="PF00004">
    <property type="entry name" value="AAA"/>
    <property type="match status" value="1"/>
</dbReference>
<accession>A0A7G7VLA4</accession>
<dbReference type="AlphaFoldDB" id="A0A7G7VLA4"/>
<evidence type="ECO:0000313" key="5">
    <source>
        <dbReference type="EMBL" id="QNH54897.1"/>
    </source>
</evidence>
<dbReference type="Gene3D" id="3.40.50.300">
    <property type="entry name" value="P-loop containing nucleotide triphosphate hydrolases"/>
    <property type="match status" value="1"/>
</dbReference>
<feature type="domain" description="AAA+ ATPase" evidence="4">
    <location>
        <begin position="116"/>
        <end position="248"/>
    </location>
</feature>
<dbReference type="InterPro" id="IPR003959">
    <property type="entry name" value="ATPase_AAA_core"/>
</dbReference>
<dbReference type="SMART" id="SM00382">
    <property type="entry name" value="AAA"/>
    <property type="match status" value="1"/>
</dbReference>
<dbReference type="InterPro" id="IPR003593">
    <property type="entry name" value="AAA+_ATPase"/>
</dbReference>
<dbReference type="GO" id="GO:0005524">
    <property type="term" value="F:ATP binding"/>
    <property type="evidence" value="ECO:0007669"/>
    <property type="project" value="UniProtKB-KW"/>
</dbReference>
<dbReference type="KEGG" id="stim:H1B31_02785"/>
<protein>
    <submittedName>
        <fullName evidence="5">ATP-binding protein</fullName>
    </submittedName>
</protein>
<organism evidence="5 6">
    <name type="scientific">Selenomonas timonae</name>
    <dbReference type="NCBI Taxonomy" id="2754044"/>
    <lineage>
        <taxon>Bacteria</taxon>
        <taxon>Bacillati</taxon>
        <taxon>Bacillota</taxon>
        <taxon>Negativicutes</taxon>
        <taxon>Selenomonadales</taxon>
        <taxon>Selenomonadaceae</taxon>
        <taxon>Selenomonas</taxon>
    </lineage>
</organism>
<comment type="similarity">
    <text evidence="1">Belongs to the AAA ATPase family.</text>
</comment>
<dbReference type="InterPro" id="IPR050221">
    <property type="entry name" value="26S_Proteasome_ATPase"/>
</dbReference>
<evidence type="ECO:0000256" key="1">
    <source>
        <dbReference type="ARBA" id="ARBA00006914"/>
    </source>
</evidence>
<evidence type="ECO:0000259" key="4">
    <source>
        <dbReference type="SMART" id="SM00382"/>
    </source>
</evidence>
<dbReference type="Proteomes" id="UP000515480">
    <property type="component" value="Chromosome"/>
</dbReference>
<evidence type="ECO:0000313" key="6">
    <source>
        <dbReference type="Proteomes" id="UP000515480"/>
    </source>
</evidence>
<reference evidence="5 6" key="1">
    <citation type="submission" date="2020-07" db="EMBL/GenBank/DDBJ databases">
        <title>Complete genome and description of Selenomonas timonensis sp. nov., a new bacterium isolated from a gingivitis subject.</title>
        <authorList>
            <person name="Antezack A."/>
        </authorList>
    </citation>
    <scope>NUCLEOTIDE SEQUENCE [LARGE SCALE GENOMIC DNA]</scope>
    <source>
        <strain evidence="5 6">Marseille-Q3039</strain>
    </source>
</reference>
<keyword evidence="6" id="KW-1185">Reference proteome</keyword>
<evidence type="ECO:0000256" key="3">
    <source>
        <dbReference type="ARBA" id="ARBA00022840"/>
    </source>
</evidence>
<dbReference type="CDD" id="cd19481">
    <property type="entry name" value="RecA-like_protease"/>
    <property type="match status" value="1"/>
</dbReference>
<sequence length="372" mass="41939">MYYTEIIKIIESGMRKDPVKVASYSRLLAKKMEADGENRGSTRILSALNRVGGSQAVMDTLTTLPVDQESRLDIAEIDYAPSVEHIILSKSVQAVLDDFRDTIQSKNKMISMGLNLRTTLLLYGPPGCGKTSAAKYLASELKLPLVTARFDTLISSLLGNTAKNIHRIFAYAKKQPCILFLDEFDAIAKARDDAHELGELKRVVNSLLQNIDDFSQEGILLAATNHAGMLDKAVWRRFQTVIELPAPERDEIRRFIRQFPKIADDSGITETQWKHILGTMEGLSYSDIKDIVQNMLKKAVLQKKMEIGILDYIIEVFLFKHHGNYSQVDMIQYLSDHGVTQKVIGDHFRISERQVRNYLGKGVRNYGETASN</sequence>
<proteinExistence type="inferred from homology"/>
<dbReference type="PANTHER" id="PTHR23073">
    <property type="entry name" value="26S PROTEASOME REGULATORY SUBUNIT"/>
    <property type="match status" value="1"/>
</dbReference>
<keyword evidence="3 5" id="KW-0067">ATP-binding</keyword>